<evidence type="ECO:0000313" key="1">
    <source>
        <dbReference type="EMBL" id="KKN88318.1"/>
    </source>
</evidence>
<protein>
    <submittedName>
        <fullName evidence="1">Uncharacterized protein</fullName>
    </submittedName>
</protein>
<name>A0A0F9X9P8_9ZZZZ</name>
<proteinExistence type="predicted"/>
<gene>
    <name evidence="1" type="ORF">LCGC14_0248800</name>
</gene>
<organism evidence="1">
    <name type="scientific">marine sediment metagenome</name>
    <dbReference type="NCBI Taxonomy" id="412755"/>
    <lineage>
        <taxon>unclassified sequences</taxon>
        <taxon>metagenomes</taxon>
        <taxon>ecological metagenomes</taxon>
    </lineage>
</organism>
<dbReference type="EMBL" id="LAZR01000129">
    <property type="protein sequence ID" value="KKN88318.1"/>
    <property type="molecule type" value="Genomic_DNA"/>
</dbReference>
<accession>A0A0F9X9P8</accession>
<sequence length="185" mass="19900">MNAPDPANEPQTPIGECLEPFDFLVKPGDATSEELSKLFMSLSDLWKLTGGQSLAFSVVESRDTADGGIVKVRATPTDFGVPAEQVEPRAPMAKIDKAIATLEAVVQPDVFARLEAWLRGESGRKIIVNEMGDSGFEVVLRVSSRELDVVASERETSFVDALIAKAPGLAATIEAALEKVEKEEL</sequence>
<dbReference type="AlphaFoldDB" id="A0A0F9X9P8"/>
<comment type="caution">
    <text evidence="1">The sequence shown here is derived from an EMBL/GenBank/DDBJ whole genome shotgun (WGS) entry which is preliminary data.</text>
</comment>
<reference evidence="1" key="1">
    <citation type="journal article" date="2015" name="Nature">
        <title>Complex archaea that bridge the gap between prokaryotes and eukaryotes.</title>
        <authorList>
            <person name="Spang A."/>
            <person name="Saw J.H."/>
            <person name="Jorgensen S.L."/>
            <person name="Zaremba-Niedzwiedzka K."/>
            <person name="Martijn J."/>
            <person name="Lind A.E."/>
            <person name="van Eijk R."/>
            <person name="Schleper C."/>
            <person name="Guy L."/>
            <person name="Ettema T.J."/>
        </authorList>
    </citation>
    <scope>NUCLEOTIDE SEQUENCE</scope>
</reference>